<evidence type="ECO:0000313" key="2">
    <source>
        <dbReference type="EMBL" id="MFC0178959.1"/>
    </source>
</evidence>
<sequence>MNHLTSSEKSAIFNLLDIMTRLRDKNNGCPWDIKQTFDSLIGCTIEEVYEVKDAIENKNMHELKEELGDLLFQIVFYAQLAKESGEFNFEDICQTVAEKLIRRHPHIFDSNGIRTDDPNNVDLIKARWENIKQHERQSKNLMSLMDDIPKSLPSLLRAYKIQKRCKSVGFDWTLLNEVFAKVEEELLEVKETIQLELGSDRIEEELGDLLFAIVNLTRHLGFNPELTLDKANQKFMHRFRQVEQIISLSHESIDKATLQEMEKAWSQVKQNEN</sequence>
<organism evidence="2 3">
    <name type="scientific">Thorsellia kenyensis</name>
    <dbReference type="NCBI Taxonomy" id="1549888"/>
    <lineage>
        <taxon>Bacteria</taxon>
        <taxon>Pseudomonadati</taxon>
        <taxon>Pseudomonadota</taxon>
        <taxon>Gammaproteobacteria</taxon>
        <taxon>Enterobacterales</taxon>
        <taxon>Thorselliaceae</taxon>
        <taxon>Thorsellia</taxon>
    </lineage>
</organism>
<protein>
    <submittedName>
        <fullName evidence="2">Nucleoside triphosphate pyrophosphohydrolase</fullName>
        <ecNumber evidence="2">3.6.1.9</ecNumber>
    </submittedName>
</protein>
<proteinExistence type="predicted"/>
<dbReference type="EC" id="3.6.1.9" evidence="2"/>
<dbReference type="InterPro" id="IPR048011">
    <property type="entry name" value="NTP-PPase_MazG-like_C"/>
</dbReference>
<dbReference type="InterPro" id="IPR048015">
    <property type="entry name" value="NTP-PPase_MazG-like_N"/>
</dbReference>
<dbReference type="Gene3D" id="1.10.287.1080">
    <property type="entry name" value="MazG-like"/>
    <property type="match status" value="2"/>
</dbReference>
<name>A0ABV6C7M1_9GAMM</name>
<dbReference type="InterPro" id="IPR004518">
    <property type="entry name" value="MazG-like_dom"/>
</dbReference>
<dbReference type="SUPFAM" id="SSF101386">
    <property type="entry name" value="all-alpha NTP pyrophosphatases"/>
    <property type="match status" value="2"/>
</dbReference>
<dbReference type="NCBIfam" id="TIGR00444">
    <property type="entry name" value="mazG"/>
    <property type="match status" value="1"/>
</dbReference>
<dbReference type="NCBIfam" id="NF007113">
    <property type="entry name" value="PRK09562.1"/>
    <property type="match status" value="1"/>
</dbReference>
<dbReference type="CDD" id="cd11528">
    <property type="entry name" value="NTP-PPase_MazG_Nterm"/>
    <property type="match status" value="1"/>
</dbReference>
<dbReference type="InterPro" id="IPR011551">
    <property type="entry name" value="NTP_PyrPHydrolase_MazG"/>
</dbReference>
<keyword evidence="3" id="KW-1185">Reference proteome</keyword>
<dbReference type="CDD" id="cd11529">
    <property type="entry name" value="NTP-PPase_MazG_Cterm"/>
    <property type="match status" value="1"/>
</dbReference>
<accession>A0ABV6C7M1</accession>
<feature type="domain" description="NTP pyrophosphohydrolase MazG-like" evidence="1">
    <location>
        <begin position="35"/>
        <end position="108"/>
    </location>
</feature>
<dbReference type="Pfam" id="PF03819">
    <property type="entry name" value="MazG"/>
    <property type="match status" value="2"/>
</dbReference>
<comment type="caution">
    <text evidence="2">The sequence shown here is derived from an EMBL/GenBank/DDBJ whole genome shotgun (WGS) entry which is preliminary data.</text>
</comment>
<dbReference type="RefSeq" id="WP_385876049.1">
    <property type="nucleotide sequence ID" value="NZ_JBHLXE010000024.1"/>
</dbReference>
<dbReference type="EMBL" id="JBHLXE010000024">
    <property type="protein sequence ID" value="MFC0178959.1"/>
    <property type="molecule type" value="Genomic_DNA"/>
</dbReference>
<reference evidence="2 3" key="1">
    <citation type="submission" date="2024-09" db="EMBL/GenBank/DDBJ databases">
        <authorList>
            <person name="Sun Q."/>
            <person name="Mori K."/>
        </authorList>
    </citation>
    <scope>NUCLEOTIDE SEQUENCE [LARGE SCALE GENOMIC DNA]</scope>
    <source>
        <strain evidence="2 3">CCM 8545</strain>
    </source>
</reference>
<gene>
    <name evidence="2" type="primary">mazG</name>
    <name evidence="2" type="ORF">ACFFIT_02425</name>
</gene>
<evidence type="ECO:0000259" key="1">
    <source>
        <dbReference type="Pfam" id="PF03819"/>
    </source>
</evidence>
<feature type="domain" description="NTP pyrophosphohydrolase MazG-like" evidence="1">
    <location>
        <begin position="180"/>
        <end position="240"/>
    </location>
</feature>
<evidence type="ECO:0000313" key="3">
    <source>
        <dbReference type="Proteomes" id="UP001589758"/>
    </source>
</evidence>
<dbReference type="PANTHER" id="PTHR30522:SF0">
    <property type="entry name" value="NUCLEOSIDE TRIPHOSPHATE PYROPHOSPHOHYDROLASE"/>
    <property type="match status" value="1"/>
</dbReference>
<dbReference type="Proteomes" id="UP001589758">
    <property type="component" value="Unassembled WGS sequence"/>
</dbReference>
<keyword evidence="2" id="KW-0378">Hydrolase</keyword>
<dbReference type="PANTHER" id="PTHR30522">
    <property type="entry name" value="NUCLEOSIDE TRIPHOSPHATE PYROPHOSPHOHYDROLASE"/>
    <property type="match status" value="1"/>
</dbReference>
<dbReference type="GO" id="GO:0047429">
    <property type="term" value="F:nucleoside triphosphate diphosphatase activity"/>
    <property type="evidence" value="ECO:0007669"/>
    <property type="project" value="UniProtKB-EC"/>
</dbReference>